<proteinExistence type="predicted"/>
<dbReference type="AlphaFoldDB" id="A0ABD2B4E4"/>
<gene>
    <name evidence="1" type="ORF">V1477_016873</name>
</gene>
<evidence type="ECO:0000313" key="2">
    <source>
        <dbReference type="Proteomes" id="UP001607303"/>
    </source>
</evidence>
<dbReference type="Proteomes" id="UP001607303">
    <property type="component" value="Unassembled WGS sequence"/>
</dbReference>
<dbReference type="EMBL" id="JAYRBN010000100">
    <property type="protein sequence ID" value="KAL2727597.1"/>
    <property type="molecule type" value="Genomic_DNA"/>
</dbReference>
<reference evidence="1 2" key="1">
    <citation type="journal article" date="2024" name="Ann. Entomol. Soc. Am.">
        <title>Genomic analyses of the southern and eastern yellowjacket wasps (Hymenoptera: Vespidae) reveal evolutionary signatures of social life.</title>
        <authorList>
            <person name="Catto M.A."/>
            <person name="Caine P.B."/>
            <person name="Orr S.E."/>
            <person name="Hunt B.G."/>
            <person name="Goodisman M.A.D."/>
        </authorList>
    </citation>
    <scope>NUCLEOTIDE SEQUENCE [LARGE SCALE GENOMIC DNA]</scope>
    <source>
        <strain evidence="1">232</strain>
        <tissue evidence="1">Head and thorax</tissue>
    </source>
</reference>
<keyword evidence="2" id="KW-1185">Reference proteome</keyword>
<comment type="caution">
    <text evidence="1">The sequence shown here is derived from an EMBL/GenBank/DDBJ whole genome shotgun (WGS) entry which is preliminary data.</text>
</comment>
<feature type="non-terminal residue" evidence="1">
    <location>
        <position position="1"/>
    </location>
</feature>
<name>A0ABD2B4E4_VESMC</name>
<protein>
    <submittedName>
        <fullName evidence="1">Uncharacterized protein</fullName>
    </submittedName>
</protein>
<evidence type="ECO:0000313" key="1">
    <source>
        <dbReference type="EMBL" id="KAL2727597.1"/>
    </source>
</evidence>
<sequence>SNKDILENTGPVKYSDTRIDLYITRLYISKHGTRERFKRWPSMRFGGAKRARVSRNAVEDITCDTCSAQPCDHQFSLKIVQPRRLSFFDSFAPSVRELRLPSKRIHYNTVHVHETIAGAKSGNYLTTFYESLCDVTGFANERDIRNTIVVNTSAEVAAFSIFFQKHRYFSDVKRRDVQHSPGVRTRTVSREKPYDMRRPDNGAPLNTTEEIKKGEKLERCVEENTTTYYSPYVTFPTKFFDEKRKEKYRSEIFFDTSGKRDNRWVVDKRRRGTVRRPRVRRRVFIQDGWLVP</sequence>
<accession>A0ABD2B4E4</accession>
<organism evidence="1 2">
    <name type="scientific">Vespula maculifrons</name>
    <name type="common">Eastern yellow jacket</name>
    <name type="synonym">Wasp</name>
    <dbReference type="NCBI Taxonomy" id="7453"/>
    <lineage>
        <taxon>Eukaryota</taxon>
        <taxon>Metazoa</taxon>
        <taxon>Ecdysozoa</taxon>
        <taxon>Arthropoda</taxon>
        <taxon>Hexapoda</taxon>
        <taxon>Insecta</taxon>
        <taxon>Pterygota</taxon>
        <taxon>Neoptera</taxon>
        <taxon>Endopterygota</taxon>
        <taxon>Hymenoptera</taxon>
        <taxon>Apocrita</taxon>
        <taxon>Aculeata</taxon>
        <taxon>Vespoidea</taxon>
        <taxon>Vespidae</taxon>
        <taxon>Vespinae</taxon>
        <taxon>Vespula</taxon>
    </lineage>
</organism>